<feature type="domain" description="CxC2-like cysteine cluster KDZ transposase-associated" evidence="2">
    <location>
        <begin position="81"/>
        <end position="186"/>
    </location>
</feature>
<dbReference type="Proteomes" id="UP000217790">
    <property type="component" value="Unassembled WGS sequence"/>
</dbReference>
<feature type="compositionally biased region" description="Basic and acidic residues" evidence="1">
    <location>
        <begin position="693"/>
        <end position="704"/>
    </location>
</feature>
<feature type="region of interest" description="Disordered" evidence="1">
    <location>
        <begin position="683"/>
        <end position="712"/>
    </location>
</feature>
<gene>
    <name evidence="3" type="ORF">ARMGADRAFT_1029626</name>
</gene>
<proteinExistence type="predicted"/>
<dbReference type="EMBL" id="KZ293654">
    <property type="protein sequence ID" value="PBK94556.1"/>
    <property type="molecule type" value="Genomic_DNA"/>
</dbReference>
<organism evidence="3 4">
    <name type="scientific">Armillaria gallica</name>
    <name type="common">Bulbous honey fungus</name>
    <name type="synonym">Armillaria bulbosa</name>
    <dbReference type="NCBI Taxonomy" id="47427"/>
    <lineage>
        <taxon>Eukaryota</taxon>
        <taxon>Fungi</taxon>
        <taxon>Dikarya</taxon>
        <taxon>Basidiomycota</taxon>
        <taxon>Agaricomycotina</taxon>
        <taxon>Agaricomycetes</taxon>
        <taxon>Agaricomycetidae</taxon>
        <taxon>Agaricales</taxon>
        <taxon>Marasmiineae</taxon>
        <taxon>Physalacriaceae</taxon>
        <taxon>Armillaria</taxon>
    </lineage>
</organism>
<dbReference type="Pfam" id="PF18803">
    <property type="entry name" value="CxC2"/>
    <property type="match status" value="1"/>
</dbReference>
<dbReference type="InParanoid" id="A0A2H3E4F2"/>
<protein>
    <recommendedName>
        <fullName evidence="2">CxC2-like cysteine cluster KDZ transposase-associated domain-containing protein</fullName>
    </recommendedName>
</protein>
<evidence type="ECO:0000256" key="1">
    <source>
        <dbReference type="SAM" id="MobiDB-lite"/>
    </source>
</evidence>
<dbReference type="AlphaFoldDB" id="A0A2H3E4F2"/>
<dbReference type="OMA" id="RRWWDIQ"/>
<evidence type="ECO:0000259" key="2">
    <source>
        <dbReference type="Pfam" id="PF18803"/>
    </source>
</evidence>
<dbReference type="OrthoDB" id="3257768at2759"/>
<dbReference type="InterPro" id="IPR040521">
    <property type="entry name" value="KDZ"/>
</dbReference>
<accession>A0A2H3E4F2</accession>
<dbReference type="InterPro" id="IPR041457">
    <property type="entry name" value="CxC2_KDZ-assoc"/>
</dbReference>
<sequence>MCMLAGAPLLQYLNQAAASWENVPPDELYADQDDPLMKEWMGLGNSPGYQQEYLRELLRLEGHEGVAGECWNGPFFEDCTLKKCGLRVQLGHHNMRCLRPQVTTADFMVLHTNGIHKVAVDFCNCLEHVPVRVQCLCFHWYPATMRRPQTHATLSLLKHFHTQTLASKISAYEYYRGLCHMMDNTEVDLLKFGHGHFEEGIKMTELGTLALPCLVCPCPGVNLPEGWEKVPDSYKFLYRPILGSDMDFHLSERDKSDDAADPCLHTGLAYCVEHEEYLTHVQKYVSQKDISSCSGFRTLAHVESKNNKGLRVTGVSICVCTCHEMILPLTAGDLQISERCKEVFMSYDIACQWKPNLHQRMKVVPQKVHICEDMVLNFGVPKLHCKAHKEGVERTWDDLNLCASSTKEMGPGAWHGTINDQMGGHNWQKITCIDDTDASEVTVKHHLKEQDCVVAAAKGSVHLHMCGPTAAIRMGLMIEESQSDVESKRLLLPSDIPLLLRMERCKGDVMNVEEQLCEVQCLDALDVLRGIIRAQWDSYVYHDVNMRGQVHMTWVAAFMEHLQRRLESAAAKYRVARVALLSLRGPGAWESKLRVLTQVDMTNMEGAVFTIDLDDGTETEKTCYGKKPKRAQQQVVSKAEGYRTVSWIWTMEGAFNEADNEEVNLVVHVEWLKSHTYEAMEMEAKDDAEEEESPVRDSVTDARSVDSAVDAV</sequence>
<evidence type="ECO:0000313" key="3">
    <source>
        <dbReference type="EMBL" id="PBK94556.1"/>
    </source>
</evidence>
<reference evidence="4" key="1">
    <citation type="journal article" date="2017" name="Nat. Ecol. Evol.">
        <title>Genome expansion and lineage-specific genetic innovations in the forest pathogenic fungi Armillaria.</title>
        <authorList>
            <person name="Sipos G."/>
            <person name="Prasanna A.N."/>
            <person name="Walter M.C."/>
            <person name="O'Connor E."/>
            <person name="Balint B."/>
            <person name="Krizsan K."/>
            <person name="Kiss B."/>
            <person name="Hess J."/>
            <person name="Varga T."/>
            <person name="Slot J."/>
            <person name="Riley R."/>
            <person name="Boka B."/>
            <person name="Rigling D."/>
            <person name="Barry K."/>
            <person name="Lee J."/>
            <person name="Mihaltcheva S."/>
            <person name="LaButti K."/>
            <person name="Lipzen A."/>
            <person name="Waldron R."/>
            <person name="Moloney N.M."/>
            <person name="Sperisen C."/>
            <person name="Kredics L."/>
            <person name="Vagvoelgyi C."/>
            <person name="Patrignani A."/>
            <person name="Fitzpatrick D."/>
            <person name="Nagy I."/>
            <person name="Doyle S."/>
            <person name="Anderson J.B."/>
            <person name="Grigoriev I.V."/>
            <person name="Gueldener U."/>
            <person name="Muensterkoetter M."/>
            <person name="Nagy L.G."/>
        </authorList>
    </citation>
    <scope>NUCLEOTIDE SEQUENCE [LARGE SCALE GENOMIC DNA]</scope>
    <source>
        <strain evidence="4">Ar21-2</strain>
    </source>
</reference>
<keyword evidence="4" id="KW-1185">Reference proteome</keyword>
<dbReference type="Pfam" id="PF18758">
    <property type="entry name" value="KDZ"/>
    <property type="match status" value="1"/>
</dbReference>
<dbReference type="STRING" id="47427.A0A2H3E4F2"/>
<evidence type="ECO:0000313" key="4">
    <source>
        <dbReference type="Proteomes" id="UP000217790"/>
    </source>
</evidence>
<name>A0A2H3E4F2_ARMGA</name>